<comment type="caution">
    <text evidence="1">The sequence shown here is derived from an EMBL/GenBank/DDBJ whole genome shotgun (WGS) entry which is preliminary data.</text>
</comment>
<evidence type="ECO:0000313" key="1">
    <source>
        <dbReference type="EMBL" id="MCI69692.1"/>
    </source>
</evidence>
<dbReference type="AlphaFoldDB" id="A0A392U8I5"/>
<evidence type="ECO:0000313" key="2">
    <source>
        <dbReference type="Proteomes" id="UP000265520"/>
    </source>
</evidence>
<proteinExistence type="predicted"/>
<protein>
    <submittedName>
        <fullName evidence="1">Uncharacterized protein</fullName>
    </submittedName>
</protein>
<dbReference type="Proteomes" id="UP000265520">
    <property type="component" value="Unassembled WGS sequence"/>
</dbReference>
<name>A0A392U8I5_9FABA</name>
<sequence>RVSVDSDLGLLHNWVMLDIGGDGSPQLCGS</sequence>
<organism evidence="1 2">
    <name type="scientific">Trifolium medium</name>
    <dbReference type="NCBI Taxonomy" id="97028"/>
    <lineage>
        <taxon>Eukaryota</taxon>
        <taxon>Viridiplantae</taxon>
        <taxon>Streptophyta</taxon>
        <taxon>Embryophyta</taxon>
        <taxon>Tracheophyta</taxon>
        <taxon>Spermatophyta</taxon>
        <taxon>Magnoliopsida</taxon>
        <taxon>eudicotyledons</taxon>
        <taxon>Gunneridae</taxon>
        <taxon>Pentapetalae</taxon>
        <taxon>rosids</taxon>
        <taxon>fabids</taxon>
        <taxon>Fabales</taxon>
        <taxon>Fabaceae</taxon>
        <taxon>Papilionoideae</taxon>
        <taxon>50 kb inversion clade</taxon>
        <taxon>NPAAA clade</taxon>
        <taxon>Hologalegina</taxon>
        <taxon>IRL clade</taxon>
        <taxon>Trifolieae</taxon>
        <taxon>Trifolium</taxon>
    </lineage>
</organism>
<feature type="non-terminal residue" evidence="1">
    <location>
        <position position="1"/>
    </location>
</feature>
<reference evidence="1 2" key="1">
    <citation type="journal article" date="2018" name="Front. Plant Sci.">
        <title>Red Clover (Trifolium pratense) and Zigzag Clover (T. medium) - A Picture of Genomic Similarities and Differences.</title>
        <authorList>
            <person name="Dluhosova J."/>
            <person name="Istvanek J."/>
            <person name="Nedelnik J."/>
            <person name="Repkova J."/>
        </authorList>
    </citation>
    <scope>NUCLEOTIDE SEQUENCE [LARGE SCALE GENOMIC DNA]</scope>
    <source>
        <strain evidence="2">cv. 10/8</strain>
        <tissue evidence="1">Leaf</tissue>
    </source>
</reference>
<accession>A0A392U8I5</accession>
<dbReference type="EMBL" id="LXQA010761173">
    <property type="protein sequence ID" value="MCI69692.1"/>
    <property type="molecule type" value="Genomic_DNA"/>
</dbReference>
<keyword evidence="2" id="KW-1185">Reference proteome</keyword>